<evidence type="ECO:0000313" key="1">
    <source>
        <dbReference type="EMBL" id="SFD27050.1"/>
    </source>
</evidence>
<gene>
    <name evidence="1" type="ORF">SAMN05421773_11280</name>
</gene>
<dbReference type="Proteomes" id="UP000199207">
    <property type="component" value="Unassembled WGS sequence"/>
</dbReference>
<sequence>MLSAVPNADPPTGGTMPISELLSAATSETGTVTAQAAAAPAGDLVIERLDYTGDLGSAIPCFSSADA</sequence>
<proteinExistence type="predicted"/>
<keyword evidence="2" id="KW-1185">Reference proteome</keyword>
<reference evidence="1 2" key="1">
    <citation type="submission" date="2016-10" db="EMBL/GenBank/DDBJ databases">
        <authorList>
            <person name="de Groot N.N."/>
        </authorList>
    </citation>
    <scope>NUCLEOTIDE SEQUENCE [LARGE SCALE GENOMIC DNA]</scope>
    <source>
        <strain evidence="1 2">CGMCC 4.5739</strain>
    </source>
</reference>
<accession>A0A1I1R9N6</accession>
<organism evidence="1 2">
    <name type="scientific">Streptomyces aidingensis</name>
    <dbReference type="NCBI Taxonomy" id="910347"/>
    <lineage>
        <taxon>Bacteria</taxon>
        <taxon>Bacillati</taxon>
        <taxon>Actinomycetota</taxon>
        <taxon>Actinomycetes</taxon>
        <taxon>Kitasatosporales</taxon>
        <taxon>Streptomycetaceae</taxon>
        <taxon>Streptomyces</taxon>
    </lineage>
</organism>
<name>A0A1I1R9N6_9ACTN</name>
<dbReference type="STRING" id="910347.SAMN05421773_11280"/>
<dbReference type="EMBL" id="FOLM01000012">
    <property type="protein sequence ID" value="SFD27050.1"/>
    <property type="molecule type" value="Genomic_DNA"/>
</dbReference>
<dbReference type="AlphaFoldDB" id="A0A1I1R9N6"/>
<evidence type="ECO:0000313" key="2">
    <source>
        <dbReference type="Proteomes" id="UP000199207"/>
    </source>
</evidence>
<protein>
    <submittedName>
        <fullName evidence="1">Uncharacterized protein</fullName>
    </submittedName>
</protein>